<dbReference type="PANTHER" id="PTHR23355:SF9">
    <property type="entry name" value="DIS3-LIKE EXONUCLEASE 2"/>
    <property type="match status" value="1"/>
</dbReference>
<dbReference type="SUPFAM" id="SSF50249">
    <property type="entry name" value="Nucleic acid-binding proteins"/>
    <property type="match status" value="4"/>
</dbReference>
<comment type="subcellular location">
    <subcellularLocation>
        <location evidence="2 8">Cytoplasm</location>
    </subcellularLocation>
</comment>
<dbReference type="Pfam" id="PF00575">
    <property type="entry name" value="S1"/>
    <property type="match status" value="1"/>
</dbReference>
<evidence type="ECO:0000256" key="1">
    <source>
        <dbReference type="ARBA" id="ARBA00001849"/>
    </source>
</evidence>
<evidence type="ECO:0000256" key="9">
    <source>
        <dbReference type="SAM" id="MobiDB-lite"/>
    </source>
</evidence>
<dbReference type="PROSITE" id="PS01175">
    <property type="entry name" value="RIBONUCLEASE_II"/>
    <property type="match status" value="1"/>
</dbReference>
<dbReference type="InterPro" id="IPR022966">
    <property type="entry name" value="RNase_II/R_CS"/>
</dbReference>
<evidence type="ECO:0000256" key="2">
    <source>
        <dbReference type="ARBA" id="ARBA00004496"/>
    </source>
</evidence>
<evidence type="ECO:0000256" key="5">
    <source>
        <dbReference type="ARBA" id="ARBA00022801"/>
    </source>
</evidence>
<evidence type="ECO:0000256" key="6">
    <source>
        <dbReference type="ARBA" id="ARBA00022839"/>
    </source>
</evidence>
<keyword evidence="6 8" id="KW-0269">Exonuclease</keyword>
<evidence type="ECO:0000259" key="10">
    <source>
        <dbReference type="PROSITE" id="PS50126"/>
    </source>
</evidence>
<dbReference type="Gene3D" id="2.40.50.140">
    <property type="entry name" value="Nucleic acid-binding proteins"/>
    <property type="match status" value="2"/>
</dbReference>
<keyword evidence="7 8" id="KW-0694">RNA-binding</keyword>
<dbReference type="InterPro" id="IPR012340">
    <property type="entry name" value="NA-bd_OB-fold"/>
</dbReference>
<dbReference type="InterPro" id="IPR013223">
    <property type="entry name" value="RNase_B_OB_dom"/>
</dbReference>
<proteinExistence type="inferred from homology"/>
<dbReference type="InterPro" id="IPR011129">
    <property type="entry name" value="CSD"/>
</dbReference>
<sequence>MKQKKSTVIKFIREQGGTVYFKDLMLAFGINKAQRGNFKLFVEQLVASGELVRIRGNGYALPGDGNIVTGRLSTHPEGYGFVIPDDGGEDIYIPARYLQANMHGDLVEARVEILKRSGKKEGRITRTIERGVKRVVGRYHLEKGMGVVVPDELRITRQVVIPPKAAGDARDGQVVVADLTSWPTERQQAAGRISEILGWPDDPEVEVRSIIAKYELPFTFPPEVLAEAHAVPQEIRQADFGNRTDLRGHLTVTIDGETARDFDDAVCVKREAGGDIRLWVSIADVSHYVKPESPLDREAYLRGTSVYFPDRCIPMLPEELSNGICSLNPGVDRLTFTAEMLFGQEGDLKASTFYPAVIKSAARLTYTIVRQILVDRDETVLTAHRHLVADLEVMRELALRLMEKRRKRGSIDFDLPEPQIVLDLQGHTEAIVKAERNLAHRLIEEFMLAANEAVAAHIEQRSVPSLYRVHEPPDPAKLADFAEFIFNFGYQLRITEDGAAPRELQQLLDDAAGKPEERMINEVLLRCMKQARYSHENLGHFGLAARSYTHFTSPIRRYPDLVVHRILKEVLTGRVSEKMISRLEETLPAVAEQTSKRERVAMEAEREIVALKKVQFMRGKVGETFDGYITGVSSFGFFVELIELYVEGMVHVSTLKDDYYSYIEKQHSLVGQRSKKVFRIGDKVQVVVAAVSLERRQVEFVLSGLVVAQSEIEGNDDEAYRRVPISGKLPKGFAERRKRQTNGEKPGGPPRPKGRKPRR</sequence>
<comment type="catalytic activity">
    <reaction evidence="1 8">
        <text>Exonucleolytic cleavage in the 3'- to 5'-direction to yield nucleoside 5'-phosphates.</text>
        <dbReference type="EC" id="3.1.13.1"/>
    </reaction>
</comment>
<dbReference type="SMART" id="SM00316">
    <property type="entry name" value="S1"/>
    <property type="match status" value="1"/>
</dbReference>
<evidence type="ECO:0000256" key="3">
    <source>
        <dbReference type="ARBA" id="ARBA00022490"/>
    </source>
</evidence>
<dbReference type="InterPro" id="IPR003029">
    <property type="entry name" value="S1_domain"/>
</dbReference>
<evidence type="ECO:0000256" key="7">
    <source>
        <dbReference type="ARBA" id="ARBA00022884"/>
    </source>
</evidence>
<dbReference type="InterPro" id="IPR011805">
    <property type="entry name" value="RNase_R"/>
</dbReference>
<dbReference type="CDD" id="cd04471">
    <property type="entry name" value="S1_RNase_R"/>
    <property type="match status" value="1"/>
</dbReference>
<name>A0ABM8EL42_9BACT</name>
<protein>
    <recommendedName>
        <fullName evidence="8">Ribonuclease R</fullName>
        <shortName evidence="8">RNase R</shortName>
        <ecNumber evidence="8">3.1.13.1</ecNumber>
    </recommendedName>
</protein>
<keyword evidence="5 8" id="KW-0378">Hydrolase</keyword>
<reference evidence="11 12" key="1">
    <citation type="submission" date="2022-12" db="EMBL/GenBank/DDBJ databases">
        <title>Polyphasic characterization of Geotalea uranireducens NIT-SL11 newly isolated from a complex of sewage sludge and microbially reduced graphene oxide.</title>
        <authorList>
            <person name="Xie L."/>
            <person name="Yoshida N."/>
            <person name="Meng L."/>
        </authorList>
    </citation>
    <scope>NUCLEOTIDE SEQUENCE [LARGE SCALE GENOMIC DNA]</scope>
    <source>
        <strain evidence="11 12">NIT-SL11</strain>
    </source>
</reference>
<dbReference type="RefSeq" id="WP_281999240.1">
    <property type="nucleotide sequence ID" value="NZ_AP027151.1"/>
</dbReference>
<dbReference type="InterPro" id="IPR001900">
    <property type="entry name" value="RNase_II/R"/>
</dbReference>
<evidence type="ECO:0000256" key="4">
    <source>
        <dbReference type="ARBA" id="ARBA00022722"/>
    </source>
</evidence>
<dbReference type="SMART" id="SM00955">
    <property type="entry name" value="RNB"/>
    <property type="match status" value="1"/>
</dbReference>
<organism evidence="11 12">
    <name type="scientific">Geotalea uraniireducens</name>
    <dbReference type="NCBI Taxonomy" id="351604"/>
    <lineage>
        <taxon>Bacteria</taxon>
        <taxon>Pseudomonadati</taxon>
        <taxon>Thermodesulfobacteriota</taxon>
        <taxon>Desulfuromonadia</taxon>
        <taxon>Geobacterales</taxon>
        <taxon>Geobacteraceae</taxon>
        <taxon>Geotalea</taxon>
    </lineage>
</organism>
<dbReference type="InterPro" id="IPR040476">
    <property type="entry name" value="CSD2"/>
</dbReference>
<dbReference type="PROSITE" id="PS50126">
    <property type="entry name" value="S1"/>
    <property type="match status" value="1"/>
</dbReference>
<dbReference type="Pfam" id="PF17876">
    <property type="entry name" value="CSD2"/>
    <property type="match status" value="1"/>
</dbReference>
<keyword evidence="3 8" id="KW-0963">Cytoplasm</keyword>
<accession>A0ABM8EL42</accession>
<keyword evidence="4 8" id="KW-0540">Nuclease</keyword>
<dbReference type="PANTHER" id="PTHR23355">
    <property type="entry name" value="RIBONUCLEASE"/>
    <property type="match status" value="1"/>
</dbReference>
<keyword evidence="12" id="KW-1185">Reference proteome</keyword>
<dbReference type="InterPro" id="IPR004476">
    <property type="entry name" value="RNase_II/RNase_R"/>
</dbReference>
<dbReference type="InterPro" id="IPR050180">
    <property type="entry name" value="RNR_Ribonuclease"/>
</dbReference>
<dbReference type="EC" id="3.1.13.1" evidence="8"/>
<dbReference type="Proteomes" id="UP001317705">
    <property type="component" value="Chromosome"/>
</dbReference>
<dbReference type="Pfam" id="PF08206">
    <property type="entry name" value="OB_RNB"/>
    <property type="match status" value="1"/>
</dbReference>
<evidence type="ECO:0000313" key="11">
    <source>
        <dbReference type="EMBL" id="BDV43123.1"/>
    </source>
</evidence>
<dbReference type="NCBIfam" id="TIGR00358">
    <property type="entry name" value="3_prime_RNase"/>
    <property type="match status" value="1"/>
</dbReference>
<comment type="similarity">
    <text evidence="8">Belongs to the RNR ribonuclease family. RNase R subfamily.</text>
</comment>
<dbReference type="NCBIfam" id="TIGR02063">
    <property type="entry name" value="RNase_R"/>
    <property type="match status" value="1"/>
</dbReference>
<dbReference type="EMBL" id="AP027151">
    <property type="protein sequence ID" value="BDV43123.1"/>
    <property type="molecule type" value="Genomic_DNA"/>
</dbReference>
<dbReference type="SMART" id="SM00357">
    <property type="entry name" value="CSP"/>
    <property type="match status" value="1"/>
</dbReference>
<comment type="function">
    <text evidence="8">3'-5' exoribonuclease that releases 5'-nucleoside monophosphates and is involved in maturation of structured RNAs.</text>
</comment>
<evidence type="ECO:0000313" key="12">
    <source>
        <dbReference type="Proteomes" id="UP001317705"/>
    </source>
</evidence>
<evidence type="ECO:0000256" key="8">
    <source>
        <dbReference type="HAMAP-Rule" id="MF_01895"/>
    </source>
</evidence>
<feature type="domain" description="S1 motif" evidence="10">
    <location>
        <begin position="622"/>
        <end position="703"/>
    </location>
</feature>
<dbReference type="Pfam" id="PF00773">
    <property type="entry name" value="RNB"/>
    <property type="match status" value="1"/>
</dbReference>
<gene>
    <name evidence="8 11" type="primary">rnr</name>
    <name evidence="11" type="ORF">GURASL_20460</name>
</gene>
<dbReference type="HAMAP" id="MF_01895">
    <property type="entry name" value="RNase_R"/>
    <property type="match status" value="1"/>
</dbReference>
<feature type="region of interest" description="Disordered" evidence="9">
    <location>
        <begin position="723"/>
        <end position="759"/>
    </location>
</feature>